<evidence type="ECO:0000313" key="3">
    <source>
        <dbReference type="Proteomes" id="UP000283523"/>
    </source>
</evidence>
<accession>A0A418MEN0</accession>
<dbReference type="OrthoDB" id="770607at2"/>
<keyword evidence="3" id="KW-1185">Reference proteome</keyword>
<evidence type="ECO:0000313" key="2">
    <source>
        <dbReference type="EMBL" id="RIV25270.1"/>
    </source>
</evidence>
<dbReference type="PROSITE" id="PS51145">
    <property type="entry name" value="ZU5"/>
    <property type="match status" value="1"/>
</dbReference>
<gene>
    <name evidence="2" type="ORF">DYU11_08155</name>
</gene>
<evidence type="ECO:0000259" key="1">
    <source>
        <dbReference type="PROSITE" id="PS51145"/>
    </source>
</evidence>
<sequence>MKTTQNQTRPRPDFTRFSLTLVICFVLSLASCKKEVDVITPDKTGTEQPIPTPTNPAGAVTSVAAPEGVIVTATIGPAGGTLESADKRIRVSIPAGALTTNQTISVQPLNQNHCPLGKGQAFRLLPHGQIFAKPATITFHYTEQDVNGSAPQLLRIAYQNDKGSWQSPATKAIDTTAHTVTVQTTHFSDWGLFQTMEVTPDHAFISPGEEVELNVLVIPVKDYGDDLLVPIPYRAPASLIKEWTLRGEGLLVSSGNQGAYYAPKTISAVNPETVTVFLNQSTTIDGQVFKDLRLVSNIYVIPEGLTFRINGGKWVHTLSPQGAQILNTPAGKLLNINSGITTADENNIGVSIQSLQVPPETSDPTLLNPSTAVVMPWVLEGAGPRFSLSDASAKTIYQHFYHVGKVGYPSPGALTFYSFSKVGDYVIGKFDLQKSEAFNQVGSAGFFRIEGYFRVKRTK</sequence>
<name>A0A418MEN0_9BACT</name>
<dbReference type="EMBL" id="QXED01000002">
    <property type="protein sequence ID" value="RIV25270.1"/>
    <property type="molecule type" value="Genomic_DNA"/>
</dbReference>
<feature type="domain" description="ZU5" evidence="1">
    <location>
        <begin position="69"/>
        <end position="196"/>
    </location>
</feature>
<dbReference type="InterPro" id="IPR000906">
    <property type="entry name" value="ZU5_dom"/>
</dbReference>
<dbReference type="Gene3D" id="2.60.220.30">
    <property type="match status" value="1"/>
</dbReference>
<dbReference type="RefSeq" id="WP_119667155.1">
    <property type="nucleotide sequence ID" value="NZ_QXED01000002.1"/>
</dbReference>
<reference evidence="2 3" key="1">
    <citation type="submission" date="2018-08" db="EMBL/GenBank/DDBJ databases">
        <title>Fibrisoma montanum sp. nov., isolated from Danxia mountain soil.</title>
        <authorList>
            <person name="Huang Y."/>
        </authorList>
    </citation>
    <scope>NUCLEOTIDE SEQUENCE [LARGE SCALE GENOMIC DNA]</scope>
    <source>
        <strain evidence="2 3">HYT19</strain>
    </source>
</reference>
<dbReference type="PROSITE" id="PS51257">
    <property type="entry name" value="PROKAR_LIPOPROTEIN"/>
    <property type="match status" value="1"/>
</dbReference>
<proteinExistence type="predicted"/>
<dbReference type="AlphaFoldDB" id="A0A418MEN0"/>
<comment type="caution">
    <text evidence="2">The sequence shown here is derived from an EMBL/GenBank/DDBJ whole genome shotgun (WGS) entry which is preliminary data.</text>
</comment>
<protein>
    <recommendedName>
        <fullName evidence="1">ZU5 domain-containing protein</fullName>
    </recommendedName>
</protein>
<dbReference type="Proteomes" id="UP000283523">
    <property type="component" value="Unassembled WGS sequence"/>
</dbReference>
<organism evidence="2 3">
    <name type="scientific">Fibrisoma montanum</name>
    <dbReference type="NCBI Taxonomy" id="2305895"/>
    <lineage>
        <taxon>Bacteria</taxon>
        <taxon>Pseudomonadati</taxon>
        <taxon>Bacteroidota</taxon>
        <taxon>Cytophagia</taxon>
        <taxon>Cytophagales</taxon>
        <taxon>Spirosomataceae</taxon>
        <taxon>Fibrisoma</taxon>
    </lineage>
</organism>